<protein>
    <submittedName>
        <fullName evidence="5">Protocatechuate 3,4-dioxygenase beta subunit</fullName>
    </submittedName>
</protein>
<proteinExistence type="inferred from homology"/>
<dbReference type="InterPro" id="IPR039387">
    <property type="entry name" value="3_4-PCD"/>
</dbReference>
<keyword evidence="3" id="KW-0560">Oxidoreductase</keyword>
<evidence type="ECO:0000313" key="6">
    <source>
        <dbReference type="Proteomes" id="UP000293433"/>
    </source>
</evidence>
<name>A0A4Q7LKY5_9BURK</name>
<keyword evidence="2 5" id="KW-0223">Dioxygenase</keyword>
<evidence type="ECO:0000256" key="3">
    <source>
        <dbReference type="ARBA" id="ARBA00023002"/>
    </source>
</evidence>
<comment type="similarity">
    <text evidence="1">Belongs to the intradiol ring-cleavage dioxygenase family.</text>
</comment>
<dbReference type="SUPFAM" id="SSF49482">
    <property type="entry name" value="Aromatic compound dioxygenase"/>
    <property type="match status" value="1"/>
</dbReference>
<dbReference type="InterPro" id="IPR000627">
    <property type="entry name" value="Intradiol_dOase_C"/>
</dbReference>
<evidence type="ECO:0000256" key="1">
    <source>
        <dbReference type="ARBA" id="ARBA00007825"/>
    </source>
</evidence>
<evidence type="ECO:0000256" key="2">
    <source>
        <dbReference type="ARBA" id="ARBA00022964"/>
    </source>
</evidence>
<dbReference type="GO" id="GO:0008199">
    <property type="term" value="F:ferric iron binding"/>
    <property type="evidence" value="ECO:0007669"/>
    <property type="project" value="InterPro"/>
</dbReference>
<evidence type="ECO:0000313" key="5">
    <source>
        <dbReference type="EMBL" id="RZS54872.1"/>
    </source>
</evidence>
<dbReference type="GO" id="GO:0018578">
    <property type="term" value="F:protocatechuate 3,4-dioxygenase activity"/>
    <property type="evidence" value="ECO:0007669"/>
    <property type="project" value="InterPro"/>
</dbReference>
<sequence length="222" mass="24174">MPMPDPIDPSALVDAPRRDSLRRSAGLALLAMPALWLPAKAQDGGPLRPTVSQAEGPFYPVKLPNDGDADLMRNGALTPRRGQAVQLEGRLVDLRGKPLAGLAVEIWQCDADGHYHHPGDGDRADPGFQGWGRATADGDGRWRFRTLRPMPYTGRTPHIHVKVKDGRHELLTTQLYVAGDPGNARDGLYRSIRDARDREALTVAFESGPQGLVGQARLVLDT</sequence>
<dbReference type="CDD" id="cd03459">
    <property type="entry name" value="3_4-PCD"/>
    <property type="match status" value="1"/>
</dbReference>
<dbReference type="PANTHER" id="PTHR33711:SF9">
    <property type="entry name" value="PROTOCATECHUATE 3,4-DIOXYGENASE ALPHA CHAIN"/>
    <property type="match status" value="1"/>
</dbReference>
<evidence type="ECO:0000259" key="4">
    <source>
        <dbReference type="PROSITE" id="PS00083"/>
    </source>
</evidence>
<dbReference type="InterPro" id="IPR006311">
    <property type="entry name" value="TAT_signal"/>
</dbReference>
<gene>
    <name evidence="5" type="ORF">EV685_2357</name>
</gene>
<accession>A0A4Q7LKY5</accession>
<comment type="caution">
    <text evidence="5">The sequence shown here is derived from an EMBL/GenBank/DDBJ whole genome shotgun (WGS) entry which is preliminary data.</text>
</comment>
<reference evidence="5 6" key="1">
    <citation type="submission" date="2019-02" db="EMBL/GenBank/DDBJ databases">
        <title>Genomic Encyclopedia of Type Strains, Phase IV (KMG-IV): sequencing the most valuable type-strain genomes for metagenomic binning, comparative biology and taxonomic classification.</title>
        <authorList>
            <person name="Goeker M."/>
        </authorList>
    </citation>
    <scope>NUCLEOTIDE SEQUENCE [LARGE SCALE GENOMIC DNA]</scope>
    <source>
        <strain evidence="5 6">DSM 10617</strain>
    </source>
</reference>
<dbReference type="EMBL" id="SGWV01000009">
    <property type="protein sequence ID" value="RZS54872.1"/>
    <property type="molecule type" value="Genomic_DNA"/>
</dbReference>
<dbReference type="Pfam" id="PF00775">
    <property type="entry name" value="Dioxygenase_C"/>
    <property type="match status" value="1"/>
</dbReference>
<dbReference type="Gene3D" id="2.60.130.10">
    <property type="entry name" value="Aromatic compound dioxygenase"/>
    <property type="match status" value="1"/>
</dbReference>
<dbReference type="InterPro" id="IPR015889">
    <property type="entry name" value="Intradiol_dOase_core"/>
</dbReference>
<dbReference type="PROSITE" id="PS00083">
    <property type="entry name" value="INTRADIOL_DIOXYGENAS"/>
    <property type="match status" value="1"/>
</dbReference>
<dbReference type="Proteomes" id="UP000293433">
    <property type="component" value="Unassembled WGS sequence"/>
</dbReference>
<dbReference type="PROSITE" id="PS51318">
    <property type="entry name" value="TAT"/>
    <property type="match status" value="1"/>
</dbReference>
<dbReference type="AlphaFoldDB" id="A0A4Q7LKY5"/>
<keyword evidence="6" id="KW-1185">Reference proteome</keyword>
<organism evidence="5 6">
    <name type="scientific">Sphaerotilus mobilis</name>
    <dbReference type="NCBI Taxonomy" id="47994"/>
    <lineage>
        <taxon>Bacteria</taxon>
        <taxon>Pseudomonadati</taxon>
        <taxon>Pseudomonadota</taxon>
        <taxon>Betaproteobacteria</taxon>
        <taxon>Burkholderiales</taxon>
        <taxon>Sphaerotilaceae</taxon>
        <taxon>Sphaerotilus</taxon>
    </lineage>
</organism>
<dbReference type="InterPro" id="IPR050770">
    <property type="entry name" value="Intradiol_RC_Dioxygenase"/>
</dbReference>
<feature type="domain" description="Intradiol ring-cleavage dioxygenases" evidence="4">
    <location>
        <begin position="87"/>
        <end position="115"/>
    </location>
</feature>
<dbReference type="PANTHER" id="PTHR33711">
    <property type="entry name" value="DIOXYGENASE, PUTATIVE (AFU_ORTHOLOGUE AFUA_2G02910)-RELATED"/>
    <property type="match status" value="1"/>
</dbReference>